<keyword evidence="2" id="KW-0812">Transmembrane</keyword>
<sequence length="298" mass="33520">MSRGDSPRLREWVEYHSRLGFDDFYVILDNPVDDSEQVLLSLDVPAKITIDVRAASGEYYDGLTPAERWARVLAWRKANGSRLTAQGLPVVDPLALRQLEYFREVLSAVYAGNGDSWVAVIDVDEFIALPGGRRIQDITSAARSPRVRFLNFNFDTSGNDDTKPFLAQHTMRWARKDVEAYGQGWEHRVKTIARNDALLPFTSVHPISKGPCEISDPDVARLHHYKIPDQGLPIPYSTKDTTLINTLCSRCRTPIEAFEPFEGESNLGPAEVLMQAFPCEHLFPLDEAESMTQATSPR</sequence>
<evidence type="ECO:0000313" key="4">
    <source>
        <dbReference type="EMBL" id="GAA2136637.1"/>
    </source>
</evidence>
<dbReference type="RefSeq" id="WP_344365438.1">
    <property type="nucleotide sequence ID" value="NZ_BAAAQB010000030.1"/>
</dbReference>
<dbReference type="PANTHER" id="PTHR21461:SF69">
    <property type="entry name" value="GLYCOSYLTRANSFERASE FAMILY 92 PROTEIN"/>
    <property type="match status" value="1"/>
</dbReference>
<gene>
    <name evidence="4" type="ORF">GCM10009825_22060</name>
</gene>
<dbReference type="Pfam" id="PF13704">
    <property type="entry name" value="Glyco_tranf_2_4"/>
    <property type="match status" value="1"/>
</dbReference>
<keyword evidence="3" id="KW-0472">Membrane</keyword>
<organism evidence="4 5">
    <name type="scientific">Arthrobacter humicola</name>
    <dbReference type="NCBI Taxonomy" id="409291"/>
    <lineage>
        <taxon>Bacteria</taxon>
        <taxon>Bacillati</taxon>
        <taxon>Actinomycetota</taxon>
        <taxon>Actinomycetes</taxon>
        <taxon>Micrococcales</taxon>
        <taxon>Micrococcaceae</taxon>
        <taxon>Arthrobacter</taxon>
    </lineage>
</organism>
<dbReference type="PANTHER" id="PTHR21461">
    <property type="entry name" value="GLYCOSYLTRANSFERASE FAMILY 92 PROTEIN"/>
    <property type="match status" value="1"/>
</dbReference>
<keyword evidence="3" id="KW-1133">Transmembrane helix</keyword>
<reference evidence="4 5" key="1">
    <citation type="journal article" date="2019" name="Int. J. Syst. Evol. Microbiol.">
        <title>The Global Catalogue of Microorganisms (GCM) 10K type strain sequencing project: providing services to taxonomists for standard genome sequencing and annotation.</title>
        <authorList>
            <consortium name="The Broad Institute Genomics Platform"/>
            <consortium name="The Broad Institute Genome Sequencing Center for Infectious Disease"/>
            <person name="Wu L."/>
            <person name="Ma J."/>
        </authorList>
    </citation>
    <scope>NUCLEOTIDE SEQUENCE [LARGE SCALE GENOMIC DNA]</scope>
    <source>
        <strain evidence="4 5">JCM 15921</strain>
    </source>
</reference>
<keyword evidence="5" id="KW-1185">Reference proteome</keyword>
<protein>
    <submittedName>
        <fullName evidence="4">Uncharacterized protein</fullName>
    </submittedName>
</protein>
<comment type="subcellular location">
    <subcellularLocation>
        <location evidence="1">Membrane</location>
        <topology evidence="1">Single-pass membrane protein</topology>
    </subcellularLocation>
</comment>
<accession>A0ABN2Z4I2</accession>
<proteinExistence type="predicted"/>
<evidence type="ECO:0000256" key="3">
    <source>
        <dbReference type="ARBA" id="ARBA00022989"/>
    </source>
</evidence>
<name>A0ABN2Z4I2_9MICC</name>
<dbReference type="Proteomes" id="UP001500102">
    <property type="component" value="Unassembled WGS sequence"/>
</dbReference>
<evidence type="ECO:0000313" key="5">
    <source>
        <dbReference type="Proteomes" id="UP001500102"/>
    </source>
</evidence>
<dbReference type="EMBL" id="BAAAQB010000030">
    <property type="protein sequence ID" value="GAA2136637.1"/>
    <property type="molecule type" value="Genomic_DNA"/>
</dbReference>
<evidence type="ECO:0000256" key="1">
    <source>
        <dbReference type="ARBA" id="ARBA00004167"/>
    </source>
</evidence>
<comment type="caution">
    <text evidence="4">The sequence shown here is derived from an EMBL/GenBank/DDBJ whole genome shotgun (WGS) entry which is preliminary data.</text>
</comment>
<evidence type="ECO:0000256" key="2">
    <source>
        <dbReference type="ARBA" id="ARBA00022692"/>
    </source>
</evidence>